<reference evidence="1" key="1">
    <citation type="journal article" date="2021" name="Proc. Natl. Acad. Sci. U.S.A.">
        <title>A Catalog of Tens of Thousands of Viruses from Human Metagenomes Reveals Hidden Associations with Chronic Diseases.</title>
        <authorList>
            <person name="Tisza M.J."/>
            <person name="Buck C.B."/>
        </authorList>
    </citation>
    <scope>NUCLEOTIDE SEQUENCE</scope>
    <source>
        <strain evidence="1">CtOiG6</strain>
    </source>
</reference>
<dbReference type="EMBL" id="BK015038">
    <property type="protein sequence ID" value="DAD88263.1"/>
    <property type="molecule type" value="Genomic_DNA"/>
</dbReference>
<evidence type="ECO:0000313" key="1">
    <source>
        <dbReference type="EMBL" id="DAD88263.1"/>
    </source>
</evidence>
<name>A0A8S5N1M9_9CAUD</name>
<accession>A0A8S5N1M9</accession>
<sequence length="32" mass="3880">MCGYLTVTVCKYKLSFAFRRIFRKKIAIFNFN</sequence>
<proteinExistence type="predicted"/>
<protein>
    <submittedName>
        <fullName evidence="1">Uncharacterized protein</fullName>
    </submittedName>
</protein>
<organism evidence="1">
    <name type="scientific">Siphoviridae sp. ctOiG6</name>
    <dbReference type="NCBI Taxonomy" id="2826313"/>
    <lineage>
        <taxon>Viruses</taxon>
        <taxon>Duplodnaviria</taxon>
        <taxon>Heunggongvirae</taxon>
        <taxon>Uroviricota</taxon>
        <taxon>Caudoviricetes</taxon>
    </lineage>
</organism>